<keyword evidence="1" id="KW-0812">Transmembrane</keyword>
<dbReference type="AlphaFoldDB" id="A0A1W1HIV5"/>
<proteinExistence type="predicted"/>
<evidence type="ECO:0000313" key="2">
    <source>
        <dbReference type="EMBL" id="SLM32380.1"/>
    </source>
</evidence>
<organism evidence="2 3">
    <name type="scientific">Desulfamplus magnetovallimortis</name>
    <dbReference type="NCBI Taxonomy" id="1246637"/>
    <lineage>
        <taxon>Bacteria</taxon>
        <taxon>Pseudomonadati</taxon>
        <taxon>Thermodesulfobacteriota</taxon>
        <taxon>Desulfobacteria</taxon>
        <taxon>Desulfobacterales</taxon>
        <taxon>Desulfobacteraceae</taxon>
        <taxon>Desulfamplus</taxon>
    </lineage>
</organism>
<reference evidence="2 3" key="1">
    <citation type="submission" date="2017-03" db="EMBL/GenBank/DDBJ databases">
        <authorList>
            <person name="Afonso C.L."/>
            <person name="Miller P.J."/>
            <person name="Scott M.A."/>
            <person name="Spackman E."/>
            <person name="Goraichik I."/>
            <person name="Dimitrov K.M."/>
            <person name="Suarez D.L."/>
            <person name="Swayne D.E."/>
        </authorList>
    </citation>
    <scope>NUCLEOTIDE SEQUENCE [LARGE SCALE GENOMIC DNA]</scope>
    <source>
        <strain evidence="2">PRJEB14757</strain>
    </source>
</reference>
<sequence>MQGGKGEQVNTFSQVISIIIGYGLVIYSLITGNFPTRGGSINADSLPELYWSAIITFFVISTYLLWKFISKDRH</sequence>
<dbReference type="Proteomes" id="UP000191931">
    <property type="component" value="Unassembled WGS sequence"/>
</dbReference>
<feature type="transmembrane region" description="Helical" evidence="1">
    <location>
        <begin position="50"/>
        <end position="69"/>
    </location>
</feature>
<feature type="transmembrane region" description="Helical" evidence="1">
    <location>
        <begin position="12"/>
        <end position="30"/>
    </location>
</feature>
<accession>A0A1W1HIV5</accession>
<protein>
    <submittedName>
        <fullName evidence="2">Uncharacterized protein</fullName>
    </submittedName>
</protein>
<keyword evidence="3" id="KW-1185">Reference proteome</keyword>
<dbReference type="EMBL" id="FWEV01000308">
    <property type="protein sequence ID" value="SLM32380.1"/>
    <property type="molecule type" value="Genomic_DNA"/>
</dbReference>
<name>A0A1W1HIV5_9BACT</name>
<evidence type="ECO:0000256" key="1">
    <source>
        <dbReference type="SAM" id="Phobius"/>
    </source>
</evidence>
<keyword evidence="1" id="KW-1133">Transmembrane helix</keyword>
<gene>
    <name evidence="2" type="ORF">MTBBW1_640021</name>
</gene>
<keyword evidence="1" id="KW-0472">Membrane</keyword>
<evidence type="ECO:0000313" key="3">
    <source>
        <dbReference type="Proteomes" id="UP000191931"/>
    </source>
</evidence>